<dbReference type="Proteomes" id="UP000694924">
    <property type="component" value="Unplaced"/>
</dbReference>
<proteinExistence type="inferred from homology"/>
<evidence type="ECO:0000256" key="2">
    <source>
        <dbReference type="RuleBase" id="RU363116"/>
    </source>
</evidence>
<keyword evidence="2" id="KW-0106">Calcium</keyword>
<dbReference type="RefSeq" id="XP_015184916.1">
    <property type="nucleotide sequence ID" value="XM_015329430.1"/>
</dbReference>
<dbReference type="InterPro" id="IPR025659">
    <property type="entry name" value="Tubby-like_C"/>
</dbReference>
<sequence length="265" mass="29757">MTTPNFVQPNSFPTPMYHQPGMPIASAPGPNEFPTPMYVPQPPPGGWPATNMICPPGLEYLMGLDHLFVKQKIELFEVIVDFETKNKYKVMNIRGEQIYYVAEKSSCCSRYCCGTYRSCEFQVMDGVGREVLNMIRPLKCDSCCCPCCLQELEVYSGGVLMGSVVQDWSIFRPWFSVRNANGDTVLTIKGPLLRCLEANFKVKSADGVHRVGMISKQWSGITREFFTDTDNFGISFPLDLDVKIKAVLLGACLLIDFMYFETSPT</sequence>
<comment type="cofactor">
    <cofactor evidence="2">
        <name>Ca(2+)</name>
        <dbReference type="ChEBI" id="CHEBI:29108"/>
    </cofactor>
</comment>
<dbReference type="PANTHER" id="PTHR23248:SF9">
    <property type="entry name" value="PHOSPHOLIPID SCRAMBLASE"/>
    <property type="match status" value="1"/>
</dbReference>
<comment type="similarity">
    <text evidence="1 2">Belongs to the phospholipid scramblase family.</text>
</comment>
<protein>
    <recommendedName>
        <fullName evidence="2">Phospholipid scramblase</fullName>
    </recommendedName>
</protein>
<keyword evidence="2" id="KW-0449">Lipoprotein</keyword>
<accession>A0ABM1IXH9</accession>
<dbReference type="GeneID" id="107070885"/>
<organism evidence="3 4">
    <name type="scientific">Polistes dominula</name>
    <name type="common">European paper wasp</name>
    <name type="synonym">Vespa dominula</name>
    <dbReference type="NCBI Taxonomy" id="743375"/>
    <lineage>
        <taxon>Eukaryota</taxon>
        <taxon>Metazoa</taxon>
        <taxon>Ecdysozoa</taxon>
        <taxon>Arthropoda</taxon>
        <taxon>Hexapoda</taxon>
        <taxon>Insecta</taxon>
        <taxon>Pterygota</taxon>
        <taxon>Neoptera</taxon>
        <taxon>Endopterygota</taxon>
        <taxon>Hymenoptera</taxon>
        <taxon>Apocrita</taxon>
        <taxon>Aculeata</taxon>
        <taxon>Vespoidea</taxon>
        <taxon>Vespidae</taxon>
        <taxon>Polistinae</taxon>
        <taxon>Polistini</taxon>
        <taxon>Polistes</taxon>
    </lineage>
</organism>
<gene>
    <name evidence="4" type="primary">LOC107070885</name>
</gene>
<keyword evidence="2" id="KW-0564">Palmitate</keyword>
<evidence type="ECO:0000256" key="1">
    <source>
        <dbReference type="ARBA" id="ARBA00005350"/>
    </source>
</evidence>
<dbReference type="InterPro" id="IPR005552">
    <property type="entry name" value="Scramblase"/>
</dbReference>
<name>A0ABM1IXH9_POLDO</name>
<evidence type="ECO:0000313" key="4">
    <source>
        <dbReference type="RefSeq" id="XP_015184916.1"/>
    </source>
</evidence>
<dbReference type="Pfam" id="PF03803">
    <property type="entry name" value="Scramblase"/>
    <property type="match status" value="1"/>
</dbReference>
<dbReference type="SUPFAM" id="SSF54518">
    <property type="entry name" value="Tubby C-terminal domain-like"/>
    <property type="match status" value="1"/>
</dbReference>
<dbReference type="PANTHER" id="PTHR23248">
    <property type="entry name" value="PHOSPHOLIPID SCRAMBLASE-RELATED"/>
    <property type="match status" value="1"/>
</dbReference>
<keyword evidence="3" id="KW-1185">Reference proteome</keyword>
<reference evidence="4" key="1">
    <citation type="submission" date="2025-08" db="UniProtKB">
        <authorList>
            <consortium name="RefSeq"/>
        </authorList>
    </citation>
    <scope>IDENTIFICATION</scope>
</reference>
<comment type="function">
    <text evidence="2">May mediate accelerated ATP-independent bidirectional transbilayer migration of phospholipids upon binding calcium ions that results in a loss of phospholipid asymmetry in the plasma membrane.</text>
</comment>
<evidence type="ECO:0000313" key="3">
    <source>
        <dbReference type="Proteomes" id="UP000694924"/>
    </source>
</evidence>